<dbReference type="Pfam" id="PF11951">
    <property type="entry name" value="Fungal_trans_2"/>
    <property type="match status" value="1"/>
</dbReference>
<dbReference type="Pfam" id="PF00172">
    <property type="entry name" value="Zn_clus"/>
    <property type="match status" value="1"/>
</dbReference>
<dbReference type="InterPro" id="IPR001138">
    <property type="entry name" value="Zn2Cys6_DnaBD"/>
</dbReference>
<feature type="compositionally biased region" description="Low complexity" evidence="3">
    <location>
        <begin position="73"/>
        <end position="83"/>
    </location>
</feature>
<feature type="region of interest" description="Disordered" evidence="3">
    <location>
        <begin position="692"/>
        <end position="724"/>
    </location>
</feature>
<keyword evidence="6" id="KW-1185">Reference proteome</keyword>
<evidence type="ECO:0000313" key="6">
    <source>
        <dbReference type="Proteomes" id="UP001305779"/>
    </source>
</evidence>
<dbReference type="Proteomes" id="UP001305779">
    <property type="component" value="Unassembled WGS sequence"/>
</dbReference>
<evidence type="ECO:0000256" key="2">
    <source>
        <dbReference type="ARBA" id="ARBA00023242"/>
    </source>
</evidence>
<dbReference type="PROSITE" id="PS50048">
    <property type="entry name" value="ZN2_CY6_FUNGAL_2"/>
    <property type="match status" value="1"/>
</dbReference>
<feature type="region of interest" description="Disordered" evidence="3">
    <location>
        <begin position="126"/>
        <end position="244"/>
    </location>
</feature>
<accession>A0ABR0EDU9</accession>
<feature type="compositionally biased region" description="Polar residues" evidence="3">
    <location>
        <begin position="34"/>
        <end position="48"/>
    </location>
</feature>
<dbReference type="PANTHER" id="PTHR37534">
    <property type="entry name" value="TRANSCRIPTIONAL ACTIVATOR PROTEIN UGA3"/>
    <property type="match status" value="1"/>
</dbReference>
<feature type="compositionally biased region" description="Pro residues" evidence="3">
    <location>
        <begin position="19"/>
        <end position="31"/>
    </location>
</feature>
<evidence type="ECO:0000256" key="3">
    <source>
        <dbReference type="SAM" id="MobiDB-lite"/>
    </source>
</evidence>
<protein>
    <recommendedName>
        <fullName evidence="4">Zn(2)-C6 fungal-type domain-containing protein</fullName>
    </recommendedName>
</protein>
<dbReference type="SUPFAM" id="SSF57701">
    <property type="entry name" value="Zn2/Cys6 DNA-binding domain"/>
    <property type="match status" value="1"/>
</dbReference>
<evidence type="ECO:0000256" key="1">
    <source>
        <dbReference type="ARBA" id="ARBA00004123"/>
    </source>
</evidence>
<feature type="compositionally biased region" description="Low complexity" evidence="3">
    <location>
        <begin position="211"/>
        <end position="238"/>
    </location>
</feature>
<dbReference type="Gene3D" id="4.10.240.10">
    <property type="entry name" value="Zn(2)-C6 fungal-type DNA-binding domain"/>
    <property type="match status" value="1"/>
</dbReference>
<comment type="subcellular location">
    <subcellularLocation>
        <location evidence="1">Nucleus</location>
    </subcellularLocation>
</comment>
<feature type="domain" description="Zn(2)-C6 fungal-type" evidence="4">
    <location>
        <begin position="104"/>
        <end position="134"/>
    </location>
</feature>
<dbReference type="InterPro" id="IPR036864">
    <property type="entry name" value="Zn2-C6_fun-type_DNA-bd_sf"/>
</dbReference>
<keyword evidence="2" id="KW-0539">Nucleus</keyword>
<dbReference type="PANTHER" id="PTHR37534:SF10">
    <property type="entry name" value="ZN(II)2CYS6 TRANSCRIPTION FACTOR (EUROFUNG)"/>
    <property type="match status" value="1"/>
</dbReference>
<feature type="compositionally biased region" description="Low complexity" evidence="3">
    <location>
        <begin position="140"/>
        <end position="163"/>
    </location>
</feature>
<dbReference type="InterPro" id="IPR021858">
    <property type="entry name" value="Fun_TF"/>
</dbReference>
<feature type="compositionally biased region" description="Pro residues" evidence="3">
    <location>
        <begin position="58"/>
        <end position="72"/>
    </location>
</feature>
<dbReference type="CDD" id="cd00067">
    <property type="entry name" value="GAL4"/>
    <property type="match status" value="1"/>
</dbReference>
<dbReference type="EMBL" id="JAXOVC010000007">
    <property type="protein sequence ID" value="KAK4499368.1"/>
    <property type="molecule type" value="Genomic_DNA"/>
</dbReference>
<name>A0ABR0EDU9_ZASCE</name>
<dbReference type="SMART" id="SM00066">
    <property type="entry name" value="GAL4"/>
    <property type="match status" value="1"/>
</dbReference>
<reference evidence="5 6" key="1">
    <citation type="journal article" date="2023" name="G3 (Bethesda)">
        <title>A chromosome-level genome assembly of Zasmidium syzygii isolated from banana leaves.</title>
        <authorList>
            <person name="van Westerhoven A.C."/>
            <person name="Mehrabi R."/>
            <person name="Talebi R."/>
            <person name="Steentjes M.B.F."/>
            <person name="Corcolon B."/>
            <person name="Chong P.A."/>
            <person name="Kema G.H.J."/>
            <person name="Seidl M.F."/>
        </authorList>
    </citation>
    <scope>NUCLEOTIDE SEQUENCE [LARGE SCALE GENOMIC DNA]</scope>
    <source>
        <strain evidence="5 6">P124</strain>
    </source>
</reference>
<organism evidence="5 6">
    <name type="scientific">Zasmidium cellare</name>
    <name type="common">Wine cellar mold</name>
    <name type="synonym">Racodium cellare</name>
    <dbReference type="NCBI Taxonomy" id="395010"/>
    <lineage>
        <taxon>Eukaryota</taxon>
        <taxon>Fungi</taxon>
        <taxon>Dikarya</taxon>
        <taxon>Ascomycota</taxon>
        <taxon>Pezizomycotina</taxon>
        <taxon>Dothideomycetes</taxon>
        <taxon>Dothideomycetidae</taxon>
        <taxon>Mycosphaerellales</taxon>
        <taxon>Mycosphaerellaceae</taxon>
        <taxon>Zasmidium</taxon>
    </lineage>
</organism>
<evidence type="ECO:0000313" key="5">
    <source>
        <dbReference type="EMBL" id="KAK4499368.1"/>
    </source>
</evidence>
<feature type="compositionally biased region" description="Acidic residues" evidence="3">
    <location>
        <begin position="177"/>
        <end position="190"/>
    </location>
</feature>
<feature type="region of interest" description="Disordered" evidence="3">
    <location>
        <begin position="1"/>
        <end position="110"/>
    </location>
</feature>
<sequence length="724" mass="81381">MDGQYGPPIPPLGGFYPNGYPPMMPTEPLHPPRTIQQLQTLSMESLGSYSDYDDPNRSMPPPHGLPQQPQPPQQQQQQQQASQRSRRRQPTGSDHVKHRRTRSGCYTCRQRRVKCDETHPVCDRCRKGKRECTYPGTTASTPKPSRSGSKSKGSPDGSSPSASDVEPDSALPLSAIPDDEDEDAAGEDDPQATTPETHKPSDSSSSLVNKSTSPSTESSAPAVRPARPQPSRTSSRQSIKAEYSQSGRWASLPKDVKYYLKYHRENMSHHHYAFKYDGSDFLRTTFVEIALNDSSAALLYAIVAFAAYHHSIARDDDKISSFLTFYNKSIAYLQQSLKNKRHNVATLLTILTLATVEEFLGDWVNLLGHQRAAYQILTDLFTPQTIMQDETRRQIINWYIRFDLFAGIMSGGETILDRAWFAAAADFYERQTRDRPKDLGAVLEKYFATTRLLATDVTLLFAGKKKNTISDEDFMTGIQRLSAQFAEFGNTIETAFTDPSCFVKDFSEGPPPSDNDLFDFRDPNFLYAGELAPMNFVLTDHWAVDLMFKYQTSLVMGQAPSAELTALAMKKCKMFEAIQYGAEGGSSAVLGCQASLGIMALFLPKEQQYTMWCRRKFVDIERLGYIYQQSYRKRMTDIWGEDMSHWWLPNDEGYLSTIRTVREFVEYRATKPRDPWAVGIRDMSGIFRTLNIEEQGTSDDTRSAGAEDSTGSWGNGGSPEHAMP</sequence>
<proteinExistence type="predicted"/>
<gene>
    <name evidence="5" type="ORF">PRZ48_009881</name>
</gene>
<dbReference type="PROSITE" id="PS00463">
    <property type="entry name" value="ZN2_CY6_FUNGAL_1"/>
    <property type="match status" value="1"/>
</dbReference>
<evidence type="ECO:0000259" key="4">
    <source>
        <dbReference type="PROSITE" id="PS50048"/>
    </source>
</evidence>
<comment type="caution">
    <text evidence="5">The sequence shown here is derived from an EMBL/GenBank/DDBJ whole genome shotgun (WGS) entry which is preliminary data.</text>
</comment>